<dbReference type="BioCyc" id="DPIE1322246:BN4_RS10550-MONOMER"/>
<dbReference type="RefSeq" id="WP_015415376.1">
    <property type="nucleotide sequence ID" value="NC_020409.1"/>
</dbReference>
<feature type="compositionally biased region" description="Low complexity" evidence="1">
    <location>
        <begin position="610"/>
        <end position="629"/>
    </location>
</feature>
<dbReference type="PATRIC" id="fig|879567.3.peg.2235"/>
<evidence type="ECO:0000313" key="3">
    <source>
        <dbReference type="EMBL" id="CCH49332.1"/>
    </source>
</evidence>
<organism evidence="3 4">
    <name type="scientific">Pseudodesulfovibrio piezophilus (strain DSM 21447 / JCM 15486 / C1TLV30)</name>
    <name type="common">Desulfovibrio piezophilus</name>
    <dbReference type="NCBI Taxonomy" id="1322246"/>
    <lineage>
        <taxon>Bacteria</taxon>
        <taxon>Pseudomonadati</taxon>
        <taxon>Thermodesulfobacteriota</taxon>
        <taxon>Desulfovibrionia</taxon>
        <taxon>Desulfovibrionales</taxon>
        <taxon>Desulfovibrionaceae</taxon>
    </lineage>
</organism>
<dbReference type="EMBL" id="FO203427">
    <property type="protein sequence ID" value="CCH49332.1"/>
    <property type="molecule type" value="Genomic_DNA"/>
</dbReference>
<dbReference type="HOGENOM" id="CLU_017991_4_0_7"/>
<dbReference type="InterPro" id="IPR001584">
    <property type="entry name" value="Integrase_cat-core"/>
</dbReference>
<dbReference type="STRING" id="1322246.BN4_12097"/>
<dbReference type="GO" id="GO:0003676">
    <property type="term" value="F:nucleic acid binding"/>
    <property type="evidence" value="ECO:0007669"/>
    <property type="project" value="InterPro"/>
</dbReference>
<dbReference type="PROSITE" id="PS50994">
    <property type="entry name" value="INTEGRASE"/>
    <property type="match status" value="1"/>
</dbReference>
<keyword evidence="4" id="KW-1185">Reference proteome</keyword>
<gene>
    <name evidence="3" type="ordered locus">BN4_12097</name>
</gene>
<dbReference type="InterPro" id="IPR036397">
    <property type="entry name" value="RNaseH_sf"/>
</dbReference>
<dbReference type="GO" id="GO:0015074">
    <property type="term" value="P:DNA integration"/>
    <property type="evidence" value="ECO:0007669"/>
    <property type="project" value="InterPro"/>
</dbReference>
<dbReference type="Pfam" id="PF09299">
    <property type="entry name" value="Mu-transpos_C"/>
    <property type="match status" value="1"/>
</dbReference>
<dbReference type="eggNOG" id="COG2801">
    <property type="taxonomic scope" value="Bacteria"/>
</dbReference>
<dbReference type="InterPro" id="IPR009057">
    <property type="entry name" value="Homeodomain-like_sf"/>
</dbReference>
<evidence type="ECO:0000313" key="4">
    <source>
        <dbReference type="Proteomes" id="UP000011724"/>
    </source>
</evidence>
<accession>M1WT80</accession>
<dbReference type="Gene3D" id="3.30.420.10">
    <property type="entry name" value="Ribonuclease H-like superfamily/Ribonuclease H"/>
    <property type="match status" value="1"/>
</dbReference>
<dbReference type="InterPro" id="IPR012337">
    <property type="entry name" value="RNaseH-like_sf"/>
</dbReference>
<dbReference type="SUPFAM" id="SSF53098">
    <property type="entry name" value="Ribonuclease H-like"/>
    <property type="match status" value="1"/>
</dbReference>
<dbReference type="KEGG" id="dpi:BN4_12097"/>
<dbReference type="Proteomes" id="UP000011724">
    <property type="component" value="Chromosome"/>
</dbReference>
<dbReference type="Gene3D" id="1.10.10.60">
    <property type="entry name" value="Homeodomain-like"/>
    <property type="match status" value="1"/>
</dbReference>
<reference evidence="4" key="2">
    <citation type="journal article" date="2013" name="Stand. Genomic Sci.">
        <title>Complete genome sequence of Desulfocapsa sulfexigens, a marine deltaproteobacterium specialized in disproportionating inorganic sulfur compounds.</title>
        <authorList>
            <person name="Finster K.W."/>
            <person name="Kjeldsen K.U."/>
            <person name="Kube M."/>
            <person name="Reinhardt R."/>
            <person name="Mussmann M."/>
            <person name="Amann R."/>
            <person name="Schreiber L."/>
        </authorList>
    </citation>
    <scope>NUCLEOTIDE SEQUENCE [LARGE SCALE GENOMIC DNA]</scope>
    <source>
        <strain evidence="4">DSM 10523 / SB164P1</strain>
    </source>
</reference>
<proteinExistence type="predicted"/>
<evidence type="ECO:0000256" key="1">
    <source>
        <dbReference type="SAM" id="MobiDB-lite"/>
    </source>
</evidence>
<feature type="compositionally biased region" description="Acidic residues" evidence="1">
    <location>
        <begin position="630"/>
        <end position="639"/>
    </location>
</feature>
<dbReference type="InterPro" id="IPR015378">
    <property type="entry name" value="Transposase-like_Mu_C"/>
</dbReference>
<reference evidence="3 4" key="1">
    <citation type="journal article" date="2013" name="PLoS ONE">
        <title>The first genomic and proteomic characterization of a deep-sea sulfate reducer: insights into the piezophilic lifestyle of Desulfovibrio piezophilus.</title>
        <authorList>
            <person name="Pradel N."/>
            <person name="Ji B."/>
            <person name="Gimenez G."/>
            <person name="Talla E."/>
            <person name="Lenoble P."/>
            <person name="Garel M."/>
            <person name="Tamburini C."/>
            <person name="Fourquet P."/>
            <person name="Lebrun R."/>
            <person name="Bertin P."/>
            <person name="Denis Y."/>
            <person name="Pophillat M."/>
            <person name="Barbe V."/>
            <person name="Ollivier B."/>
            <person name="Dolla A."/>
        </authorList>
    </citation>
    <scope>NUCLEOTIDE SEQUENCE [LARGE SCALE GENOMIC DNA]</scope>
    <source>
        <strain evidence="4">DSM 10523 / SB164P1</strain>
    </source>
</reference>
<dbReference type="SUPFAM" id="SSF46689">
    <property type="entry name" value="Homeodomain-like"/>
    <property type="match status" value="1"/>
</dbReference>
<evidence type="ECO:0000259" key="2">
    <source>
        <dbReference type="PROSITE" id="PS50994"/>
    </source>
</evidence>
<feature type="domain" description="Integrase catalytic" evidence="2">
    <location>
        <begin position="240"/>
        <end position="443"/>
    </location>
</feature>
<feature type="compositionally biased region" description="Basic residues" evidence="1">
    <location>
        <begin position="587"/>
        <end position="596"/>
    </location>
</feature>
<dbReference type="AlphaFoldDB" id="M1WT80"/>
<protein>
    <submittedName>
        <fullName evidence="3">Integrase catalytic region</fullName>
    </submittedName>
</protein>
<dbReference type="OrthoDB" id="9794201at2"/>
<feature type="region of interest" description="Disordered" evidence="1">
    <location>
        <begin position="583"/>
        <end position="639"/>
    </location>
</feature>
<sequence length="639" mass="73342">MTKHIAEYQTKKAYEPKRTPVDLRVGNLVSCGDQVYRLSEILDFGSVIGVEVHSGRSVPLRIGELRALDDQETQISVDQDIDEITSDDWKIAEKRYEAIKPIVEFDSPGRKRVTQRAKEIGVHPSTLYRWLGAFQSFGVISALIPRRRGWKEGNGRISVAAEEVVQQTIKDFYLTPQRPSAQETVVEVRRRCREVGVNAPSASTIRSRISKITEKERLRGRGYREKAKNKFIPTPGTFPHADYPLAVVQIDHTPVDLNIVDDEFRRPIDRVWLTLAIDVYSRMVTGYHLSLDSPSGTSVAMCVAHSMLPKEEWLTLHGVDADWPVWGKPRTIHVDNGPDFKSDNFKKSCAMHSINLDYRPVKVPRYGAHIERLLGTFMKHVHGLPGTTFSSVHHKAEYDSEKHAAMTKSELEKWLVVLICKYYHQKMHNGIGMSPSRKWEIGIFGNAEETGIGMRPRPSDRLSIQLDFLPSFKRTIQTFGVTIDGLKYYSESLRPWINYKDPKKKTKRKFVFRRDPRDISNVWFYDPDLKQYFRIPFANLSLPPMSFYEYQQAQKKLKAEGEKSVNEHRLLDAVNELREMVEVSKEKTKKARRQAQRRKEHEKKITPATPFKKTASKPSKSKTNNSFVDGDIDGFGDIA</sequence>
<name>M1WT80_PSEP2</name>